<keyword evidence="2" id="KW-1185">Reference proteome</keyword>
<protein>
    <submittedName>
        <fullName evidence="1">DUF3085 domain-containing protein</fullName>
    </submittedName>
</protein>
<reference evidence="1 2" key="1">
    <citation type="submission" date="2018-02" db="EMBL/GenBank/DDBJ databases">
        <title>The draft genome of Phyllobacterium sp. 1N-3.</title>
        <authorList>
            <person name="Liu L."/>
            <person name="Li L."/>
            <person name="Zhang X."/>
            <person name="Wang T."/>
            <person name="Liang L."/>
        </authorList>
    </citation>
    <scope>NUCLEOTIDE SEQUENCE [LARGE SCALE GENOMIC DNA]</scope>
    <source>
        <strain evidence="1 2">1N-3</strain>
    </source>
</reference>
<dbReference type="Proteomes" id="UP000239434">
    <property type="component" value="Unassembled WGS sequence"/>
</dbReference>
<dbReference type="InterPro" id="IPR021436">
    <property type="entry name" value="DUF3085"/>
</dbReference>
<comment type="caution">
    <text evidence="1">The sequence shown here is derived from an EMBL/GenBank/DDBJ whole genome shotgun (WGS) entry which is preliminary data.</text>
</comment>
<dbReference type="EMBL" id="PVBR01000006">
    <property type="protein sequence ID" value="PRD43526.1"/>
    <property type="molecule type" value="Genomic_DNA"/>
</dbReference>
<organism evidence="1 2">
    <name type="scientific">Phyllobacterium phragmitis</name>
    <dbReference type="NCBI Taxonomy" id="2670329"/>
    <lineage>
        <taxon>Bacteria</taxon>
        <taxon>Pseudomonadati</taxon>
        <taxon>Pseudomonadota</taxon>
        <taxon>Alphaproteobacteria</taxon>
        <taxon>Hyphomicrobiales</taxon>
        <taxon>Phyllobacteriaceae</taxon>
        <taxon>Phyllobacterium</taxon>
    </lineage>
</organism>
<dbReference type="RefSeq" id="WP_105741738.1">
    <property type="nucleotide sequence ID" value="NZ_PVBR01000006.1"/>
</dbReference>
<proteinExistence type="predicted"/>
<evidence type="ECO:0000313" key="1">
    <source>
        <dbReference type="EMBL" id="PRD43526.1"/>
    </source>
</evidence>
<name>A0A2S9ISN4_9HYPH</name>
<sequence>MFTFPLDKVREIIARGQSDAAANGGFRNPYYGLRPGEGERPGLWLVGDEGVYILSNGKLAEGQKALVCYAEECNPSSNPDYWHYKRQHFGGDDGIEFLDADEVMRLLDAMPDATHLRVQMTDTSMSLTPVRLPLRP</sequence>
<dbReference type="AlphaFoldDB" id="A0A2S9ISN4"/>
<evidence type="ECO:0000313" key="2">
    <source>
        <dbReference type="Proteomes" id="UP000239434"/>
    </source>
</evidence>
<dbReference type="Pfam" id="PF11284">
    <property type="entry name" value="DUF3085"/>
    <property type="match status" value="1"/>
</dbReference>
<gene>
    <name evidence="1" type="ORF">C5748_09640</name>
</gene>
<accession>A0A2S9ISN4</accession>